<dbReference type="InterPro" id="IPR011051">
    <property type="entry name" value="RmlC_Cupin_sf"/>
</dbReference>
<sequence length="147" mass="15987">MPKIDLEAIEQSNSTGYPPPFAAAVGGRWVRRLGRHSGLADFGVSHVVLKPGAASSQRHWHEDEDEFVVLLSGEAVLVENEGRTSMRAGDMAAFPKGEPNGHHLVNESEDDCAFLAFGRVPTGDAHYPDIDLRWSGGAYRRKDGSAF</sequence>
<dbReference type="InterPro" id="IPR014710">
    <property type="entry name" value="RmlC-like_jellyroll"/>
</dbReference>
<dbReference type="CDD" id="cd02224">
    <property type="entry name" value="cupin_SPO2919-like"/>
    <property type="match status" value="1"/>
</dbReference>
<protein>
    <submittedName>
        <fullName evidence="3">Transcriptional regulator</fullName>
    </submittedName>
</protein>
<organism evidence="3 4">
    <name type="scientific">Sphingobium herbicidovorans (strain ATCC 700291 / DSM 11019 / CCUG 56400 / KCTC 2939 / LMG 18315 / NBRC 16415 / MH)</name>
    <name type="common">Sphingomonas herbicidovorans</name>
    <dbReference type="NCBI Taxonomy" id="1219045"/>
    <lineage>
        <taxon>Bacteria</taxon>
        <taxon>Pseudomonadati</taxon>
        <taxon>Pseudomonadota</taxon>
        <taxon>Alphaproteobacteria</taxon>
        <taxon>Sphingomonadales</taxon>
        <taxon>Sphingomonadaceae</taxon>
        <taxon>Sphingobium</taxon>
    </lineage>
</organism>
<dbReference type="InterPro" id="IPR013096">
    <property type="entry name" value="Cupin_2"/>
</dbReference>
<dbReference type="Proteomes" id="UP000024284">
    <property type="component" value="Unassembled WGS sequence"/>
</dbReference>
<evidence type="ECO:0000313" key="3">
    <source>
        <dbReference type="EMBL" id="KFG90502.1"/>
    </source>
</evidence>
<proteinExistence type="predicted"/>
<dbReference type="GO" id="GO:0046872">
    <property type="term" value="F:metal ion binding"/>
    <property type="evidence" value="ECO:0007669"/>
    <property type="project" value="UniProtKB-KW"/>
</dbReference>
<keyword evidence="4" id="KW-1185">Reference proteome</keyword>
<keyword evidence="1" id="KW-0479">Metal-binding</keyword>
<evidence type="ECO:0000256" key="1">
    <source>
        <dbReference type="ARBA" id="ARBA00022723"/>
    </source>
</evidence>
<gene>
    <name evidence="3" type="ORF">BV98_001706</name>
</gene>
<dbReference type="Pfam" id="PF07883">
    <property type="entry name" value="Cupin_2"/>
    <property type="match status" value="1"/>
</dbReference>
<dbReference type="eggNOG" id="COG3837">
    <property type="taxonomic scope" value="Bacteria"/>
</dbReference>
<reference evidence="3" key="1">
    <citation type="submission" date="2014-08" db="EMBL/GenBank/DDBJ databases">
        <title>Draft genome sequences of Sphingobium herbicidovorans.</title>
        <authorList>
            <person name="Gan H.M."/>
            <person name="Gan H.Y."/>
            <person name="Savka M.A."/>
        </authorList>
    </citation>
    <scope>NUCLEOTIDE SEQUENCE [LARGE SCALE GENOMIC DNA]</scope>
    <source>
        <strain evidence="3">NBRC 16415</strain>
    </source>
</reference>
<evidence type="ECO:0000259" key="2">
    <source>
        <dbReference type="Pfam" id="PF07883"/>
    </source>
</evidence>
<dbReference type="SUPFAM" id="SSF51182">
    <property type="entry name" value="RmlC-like cupins"/>
    <property type="match status" value="1"/>
</dbReference>
<dbReference type="InterPro" id="IPR051610">
    <property type="entry name" value="GPI/OXD"/>
</dbReference>
<comment type="caution">
    <text evidence="3">The sequence shown here is derived from an EMBL/GenBank/DDBJ whole genome shotgun (WGS) entry which is preliminary data.</text>
</comment>
<dbReference type="OrthoDB" id="5290459at2"/>
<dbReference type="STRING" id="76947.GCA_002080435_01281"/>
<name>A0A086PAT4_SPHHM</name>
<feature type="domain" description="Cupin type-2" evidence="2">
    <location>
        <begin position="46"/>
        <end position="116"/>
    </location>
</feature>
<dbReference type="PATRIC" id="fig|1219045.3.peg.1742"/>
<dbReference type="PANTHER" id="PTHR35848">
    <property type="entry name" value="OXALATE-BINDING PROTEIN"/>
    <property type="match status" value="1"/>
</dbReference>
<evidence type="ECO:0000313" key="4">
    <source>
        <dbReference type="Proteomes" id="UP000024284"/>
    </source>
</evidence>
<accession>A0A086PAT4</accession>
<dbReference type="PANTHER" id="PTHR35848:SF9">
    <property type="entry name" value="SLL1358 PROTEIN"/>
    <property type="match status" value="1"/>
</dbReference>
<dbReference type="AlphaFoldDB" id="A0A086PAT4"/>
<dbReference type="RefSeq" id="WP_037464664.1">
    <property type="nucleotide sequence ID" value="NZ_BCZD01000005.1"/>
</dbReference>
<dbReference type="EMBL" id="JFZA02000012">
    <property type="protein sequence ID" value="KFG90502.1"/>
    <property type="molecule type" value="Genomic_DNA"/>
</dbReference>
<dbReference type="Gene3D" id="2.60.120.10">
    <property type="entry name" value="Jelly Rolls"/>
    <property type="match status" value="1"/>
</dbReference>